<accession>A0A2S9XBK5</accession>
<dbReference type="InterPro" id="IPR025235">
    <property type="entry name" value="DUF4178"/>
</dbReference>
<evidence type="ECO:0000259" key="2">
    <source>
        <dbReference type="Pfam" id="PF13785"/>
    </source>
</evidence>
<keyword evidence="1" id="KW-1133">Transmembrane helix</keyword>
<feature type="transmembrane region" description="Helical" evidence="1">
    <location>
        <begin position="57"/>
        <end position="79"/>
    </location>
</feature>
<proteinExistence type="predicted"/>
<dbReference type="Pfam" id="PF13785">
    <property type="entry name" value="DUF4178"/>
    <property type="match status" value="1"/>
</dbReference>
<dbReference type="AlphaFoldDB" id="A0A2S9XBK5"/>
<organism evidence="3 4">
    <name type="scientific">Enhygromyxa salina</name>
    <dbReference type="NCBI Taxonomy" id="215803"/>
    <lineage>
        <taxon>Bacteria</taxon>
        <taxon>Pseudomonadati</taxon>
        <taxon>Myxococcota</taxon>
        <taxon>Polyangia</taxon>
        <taxon>Nannocystales</taxon>
        <taxon>Nannocystaceae</taxon>
        <taxon>Enhygromyxa</taxon>
    </lineage>
</organism>
<feature type="domain" description="DUF4178" evidence="2">
    <location>
        <begin position="172"/>
        <end position="291"/>
    </location>
</feature>
<dbReference type="Proteomes" id="UP000237968">
    <property type="component" value="Unassembled WGS sequence"/>
</dbReference>
<protein>
    <recommendedName>
        <fullName evidence="2">DUF4178 domain-containing protein</fullName>
    </recommendedName>
</protein>
<keyword evidence="4" id="KW-1185">Reference proteome</keyword>
<comment type="caution">
    <text evidence="3">The sequence shown here is derived from an EMBL/GenBank/DDBJ whole genome shotgun (WGS) entry which is preliminary data.</text>
</comment>
<evidence type="ECO:0000256" key="1">
    <source>
        <dbReference type="SAM" id="Phobius"/>
    </source>
</evidence>
<dbReference type="EMBL" id="PVNK01000290">
    <property type="protein sequence ID" value="PRP90242.1"/>
    <property type="molecule type" value="Genomic_DNA"/>
</dbReference>
<keyword evidence="1" id="KW-0472">Membrane</keyword>
<sequence>MGLYLRTGKAVKAGAPVQWRGSVDRARVGCMLMRLSSVQAPSHCLSAHIHRANTDMFAVPSLLAAMTIAGAFWVGVLAARRLRDWGDNTRALEQGDGPLALAAASGAPSDNASVKKVRARVAERLQASLESGAGIAAAGGNAPRGAEDLDIDGLRVGDVILIEASDKLVEGDFVVEGILRLREGGTTTVVAIMADGARKRWLIGSREREDWFAVEPILDHGLAGEPPRNIQPRRDSARVYALSRRGQASVAAVGSHGRPQGSRVGTYVYRAGARDVLWLERWGGEVVMGEGLALARHAVSFLPGS</sequence>
<gene>
    <name evidence="3" type="ORF">ENSA5_66540</name>
</gene>
<name>A0A2S9XBK5_9BACT</name>
<evidence type="ECO:0000313" key="4">
    <source>
        <dbReference type="Proteomes" id="UP000237968"/>
    </source>
</evidence>
<evidence type="ECO:0000313" key="3">
    <source>
        <dbReference type="EMBL" id="PRP90242.1"/>
    </source>
</evidence>
<keyword evidence="1" id="KW-0812">Transmembrane</keyword>
<reference evidence="3 4" key="1">
    <citation type="submission" date="2018-03" db="EMBL/GenBank/DDBJ databases">
        <title>Draft Genome Sequences of the Obligatory Marine Myxobacteria Enhygromyxa salina SWB005.</title>
        <authorList>
            <person name="Poehlein A."/>
            <person name="Moghaddam J.A."/>
            <person name="Harms H."/>
            <person name="Alanjari M."/>
            <person name="Koenig G.M."/>
            <person name="Daniel R."/>
            <person name="Schaeberle T.F."/>
        </authorList>
    </citation>
    <scope>NUCLEOTIDE SEQUENCE [LARGE SCALE GENOMIC DNA]</scope>
    <source>
        <strain evidence="3 4">SWB005</strain>
    </source>
</reference>